<comment type="caution">
    <text evidence="1">The sequence shown here is derived from an EMBL/GenBank/DDBJ whole genome shotgun (WGS) entry which is preliminary data.</text>
</comment>
<dbReference type="AlphaFoldDB" id="A0A0F8XIQ9"/>
<feature type="non-terminal residue" evidence="1">
    <location>
        <position position="209"/>
    </location>
</feature>
<organism evidence="1">
    <name type="scientific">marine sediment metagenome</name>
    <dbReference type="NCBI Taxonomy" id="412755"/>
    <lineage>
        <taxon>unclassified sequences</taxon>
        <taxon>metagenomes</taxon>
        <taxon>ecological metagenomes</taxon>
    </lineage>
</organism>
<proteinExistence type="predicted"/>
<reference evidence="1" key="1">
    <citation type="journal article" date="2015" name="Nature">
        <title>Complex archaea that bridge the gap between prokaryotes and eukaryotes.</title>
        <authorList>
            <person name="Spang A."/>
            <person name="Saw J.H."/>
            <person name="Jorgensen S.L."/>
            <person name="Zaremba-Niedzwiedzka K."/>
            <person name="Martijn J."/>
            <person name="Lind A.E."/>
            <person name="van Eijk R."/>
            <person name="Schleper C."/>
            <person name="Guy L."/>
            <person name="Ettema T.J."/>
        </authorList>
    </citation>
    <scope>NUCLEOTIDE SEQUENCE</scope>
</reference>
<evidence type="ECO:0000313" key="1">
    <source>
        <dbReference type="EMBL" id="KKK42014.1"/>
    </source>
</evidence>
<protein>
    <submittedName>
        <fullName evidence="1">Uncharacterized protein</fullName>
    </submittedName>
</protein>
<name>A0A0F8XIQ9_9ZZZZ</name>
<dbReference type="EMBL" id="LAZR01070355">
    <property type="protein sequence ID" value="KKK42014.1"/>
    <property type="molecule type" value="Genomic_DNA"/>
</dbReference>
<sequence>MIYLKQIECYLIKHPSVKESYEDVYKEICKEIQLFLMKISIEVEWNMYEGVTITFVLINTNKEARETIPKMGDIYKKCILKTKEESKYNPTKKFALFKIEEIMEPIMKTFQDKKGRECISIIIGYQINYDPVRFDGLANSFFNDVIKSLLTSLKMDQWNAMIKYSLYTVGHCQNHSYILSSIDPDLSFDPNDEYKWLLIELNSRIDSKA</sequence>
<accession>A0A0F8XIQ9</accession>
<gene>
    <name evidence="1" type="ORF">LCGC14_2391860</name>
</gene>